<feature type="chain" id="PRO_5034411920" description="EF-hand domain-containing protein" evidence="2">
    <location>
        <begin position="24"/>
        <end position="206"/>
    </location>
</feature>
<evidence type="ECO:0000256" key="2">
    <source>
        <dbReference type="SAM" id="SignalP"/>
    </source>
</evidence>
<evidence type="ECO:0000313" key="3">
    <source>
        <dbReference type="EMBL" id="KAF7510402.1"/>
    </source>
</evidence>
<dbReference type="InterPro" id="IPR011992">
    <property type="entry name" value="EF-hand-dom_pair"/>
</dbReference>
<dbReference type="EMBL" id="JAACFV010000030">
    <property type="protein sequence ID" value="KAF7510402.1"/>
    <property type="molecule type" value="Genomic_DNA"/>
</dbReference>
<dbReference type="PANTHER" id="PTHR19237:SF20">
    <property type="entry name" value="NUCLEOBINDIN 1"/>
    <property type="match status" value="1"/>
</dbReference>
<dbReference type="Gene3D" id="1.10.238.10">
    <property type="entry name" value="EF-hand"/>
    <property type="match status" value="1"/>
</dbReference>
<protein>
    <recommendedName>
        <fullName evidence="5">EF-hand domain-containing protein</fullName>
    </recommendedName>
</protein>
<dbReference type="InterPro" id="IPR040250">
    <property type="entry name" value="Nucleobindin"/>
</dbReference>
<reference evidence="3" key="1">
    <citation type="submission" date="2020-02" db="EMBL/GenBank/DDBJ databases">
        <authorList>
            <person name="Palmer J.M."/>
        </authorList>
    </citation>
    <scope>NUCLEOTIDE SEQUENCE</scope>
    <source>
        <strain evidence="3">EPUS1.4</strain>
        <tissue evidence="3">Thallus</tissue>
    </source>
</reference>
<gene>
    <name evidence="3" type="ORF">GJ744_006681</name>
</gene>
<dbReference type="SUPFAM" id="SSF47473">
    <property type="entry name" value="EF-hand"/>
    <property type="match status" value="1"/>
</dbReference>
<dbReference type="OrthoDB" id="289247at2759"/>
<evidence type="ECO:0000313" key="4">
    <source>
        <dbReference type="Proteomes" id="UP000606974"/>
    </source>
</evidence>
<proteinExistence type="predicted"/>
<keyword evidence="1 2" id="KW-0732">Signal</keyword>
<comment type="caution">
    <text evidence="3">The sequence shown here is derived from an EMBL/GenBank/DDBJ whole genome shotgun (WGS) entry which is preliminary data.</text>
</comment>
<dbReference type="Proteomes" id="UP000606974">
    <property type="component" value="Unassembled WGS sequence"/>
</dbReference>
<keyword evidence="4" id="KW-1185">Reference proteome</keyword>
<sequence>MQESIYQCLAIVLSLLCVVDSHGYHPKPQDLPKDPDWATVHMAEEHHIETFDPTSFFVLHDFNSDGHWDASEVRLFYGFDSDPSPGFETTEEHKEHAIRDVFALFDPEETGTISKEQWMKHYSEGRRLPDFGLGPGHHGDDEYEYEIHHFEKFHGEDTKEEDLTHPEDIAHFKKHDRLEEEQEKLAALEKMSIVEGNIPLKFRKQQ</sequence>
<accession>A0A8H7E5T2</accession>
<dbReference type="PANTHER" id="PTHR19237">
    <property type="entry name" value="NUCLEOBINDIN"/>
    <property type="match status" value="1"/>
</dbReference>
<dbReference type="GO" id="GO:0005793">
    <property type="term" value="C:endoplasmic reticulum-Golgi intermediate compartment"/>
    <property type="evidence" value="ECO:0007669"/>
    <property type="project" value="TreeGrafter"/>
</dbReference>
<evidence type="ECO:0000256" key="1">
    <source>
        <dbReference type="ARBA" id="ARBA00022729"/>
    </source>
</evidence>
<dbReference type="AlphaFoldDB" id="A0A8H7E5T2"/>
<organism evidence="3 4">
    <name type="scientific">Endocarpon pusillum</name>
    <dbReference type="NCBI Taxonomy" id="364733"/>
    <lineage>
        <taxon>Eukaryota</taxon>
        <taxon>Fungi</taxon>
        <taxon>Dikarya</taxon>
        <taxon>Ascomycota</taxon>
        <taxon>Pezizomycotina</taxon>
        <taxon>Eurotiomycetes</taxon>
        <taxon>Chaetothyriomycetidae</taxon>
        <taxon>Verrucariales</taxon>
        <taxon>Verrucariaceae</taxon>
        <taxon>Endocarpon</taxon>
    </lineage>
</organism>
<feature type="signal peptide" evidence="2">
    <location>
        <begin position="1"/>
        <end position="23"/>
    </location>
</feature>
<evidence type="ECO:0008006" key="5">
    <source>
        <dbReference type="Google" id="ProtNLM"/>
    </source>
</evidence>
<dbReference type="GO" id="GO:0005509">
    <property type="term" value="F:calcium ion binding"/>
    <property type="evidence" value="ECO:0007669"/>
    <property type="project" value="TreeGrafter"/>
</dbReference>
<name>A0A8H7E5T2_9EURO</name>